<evidence type="ECO:0000256" key="7">
    <source>
        <dbReference type="ARBA" id="ARBA00022989"/>
    </source>
</evidence>
<feature type="transmembrane region" description="Helical" evidence="11">
    <location>
        <begin position="20"/>
        <end position="40"/>
    </location>
</feature>
<sequence>MGWSSTDGWATRLLSGDPVVILIAFLVTITLPLLVHLYLYTQTARARVVPSFLLLGSSGAGKTSLVSLDVQLQKRSSKLEDSQAEAALTRTSQVSSSVSLLLPPSVPLGSNKYRSDNDVSLKDKQPTPYVMIDTPGHGKLRSDQALSHIRNPALRGVIFVVDSSVLDTSDSSTSRDTAVYLHDTLLALQRRKTRGKNKTAIPVLIAANKQDLFTALPTGAVKERLQAEIERVRISRSKGLGTVGQDVDTDAEEDILGGGGEDKFSFELMAEEYDIKIDVLGGAVRGEEAGKGVRRWEEWIGGCL</sequence>
<evidence type="ECO:0000256" key="9">
    <source>
        <dbReference type="ARBA" id="ARBA00023136"/>
    </source>
</evidence>
<dbReference type="AlphaFoldDB" id="A0A178D8T9"/>
<comment type="subcellular location">
    <subcellularLocation>
        <location evidence="1">Endoplasmic reticulum membrane</location>
        <topology evidence="1">Single-pass membrane protein</topology>
    </subcellularLocation>
</comment>
<dbReference type="Proteomes" id="UP000185904">
    <property type="component" value="Unassembled WGS sequence"/>
</dbReference>
<evidence type="ECO:0000313" key="12">
    <source>
        <dbReference type="EMBL" id="OAL38660.1"/>
    </source>
</evidence>
<dbReference type="Gene3D" id="3.40.50.300">
    <property type="entry name" value="P-loop containing nucleotide triphosphate hydrolases"/>
    <property type="match status" value="1"/>
</dbReference>
<evidence type="ECO:0000256" key="8">
    <source>
        <dbReference type="ARBA" id="ARBA00023134"/>
    </source>
</evidence>
<evidence type="ECO:0000256" key="11">
    <source>
        <dbReference type="SAM" id="Phobius"/>
    </source>
</evidence>
<dbReference type="CDD" id="cd04105">
    <property type="entry name" value="SR_beta"/>
    <property type="match status" value="1"/>
</dbReference>
<evidence type="ECO:0000256" key="2">
    <source>
        <dbReference type="ARBA" id="ARBA00005619"/>
    </source>
</evidence>
<dbReference type="OrthoDB" id="41266at2759"/>
<keyword evidence="8" id="KW-0342">GTP-binding</keyword>
<organism evidence="12 13">
    <name type="scientific">Fonsecaea nubica</name>
    <dbReference type="NCBI Taxonomy" id="856822"/>
    <lineage>
        <taxon>Eukaryota</taxon>
        <taxon>Fungi</taxon>
        <taxon>Dikarya</taxon>
        <taxon>Ascomycota</taxon>
        <taxon>Pezizomycotina</taxon>
        <taxon>Eurotiomycetes</taxon>
        <taxon>Chaetothyriomycetidae</taxon>
        <taxon>Chaetothyriales</taxon>
        <taxon>Herpotrichiellaceae</taxon>
        <taxon>Fonsecaea</taxon>
    </lineage>
</organism>
<keyword evidence="13" id="KW-1185">Reference proteome</keyword>
<reference evidence="12 13" key="1">
    <citation type="submission" date="2016-03" db="EMBL/GenBank/DDBJ databases">
        <title>The draft genome sequence of Fonsecaea nubica causative agent of cutaneous subcutaneous infection in human host.</title>
        <authorList>
            <person name="Costa F."/>
            <person name="Sybren D.H."/>
            <person name="Raittz R.T."/>
            <person name="Weiss V.A."/>
            <person name="Leao A.C."/>
            <person name="Gomes R."/>
            <person name="De Souza E.M."/>
            <person name="Pedrosa F.O."/>
            <person name="Steffens M.B."/>
            <person name="Bombassaro A."/>
            <person name="Tadra-Sfeir M.Z."/>
            <person name="Moreno L.F."/>
            <person name="Najafzadeh M.J."/>
            <person name="Felipe M.S."/>
            <person name="Teixeira M."/>
            <person name="Sun J."/>
            <person name="Xi L."/>
            <person name="Castro M.A."/>
            <person name="Vicente V.A."/>
        </authorList>
    </citation>
    <scope>NUCLEOTIDE SEQUENCE [LARGE SCALE GENOMIC DNA]</scope>
    <source>
        <strain evidence="12 13">CBS 269.64</strain>
    </source>
</reference>
<dbReference type="GeneID" id="34585290"/>
<dbReference type="InterPro" id="IPR027417">
    <property type="entry name" value="P-loop_NTPase"/>
</dbReference>
<evidence type="ECO:0000256" key="6">
    <source>
        <dbReference type="ARBA" id="ARBA00022824"/>
    </source>
</evidence>
<name>A0A178D8T9_9EURO</name>
<keyword evidence="9 11" id="KW-0472">Membrane</keyword>
<evidence type="ECO:0000256" key="4">
    <source>
        <dbReference type="ARBA" id="ARBA00022692"/>
    </source>
</evidence>
<keyword evidence="4 11" id="KW-0812">Transmembrane</keyword>
<keyword evidence="5" id="KW-0547">Nucleotide-binding</keyword>
<keyword evidence="7 11" id="KW-1133">Transmembrane helix</keyword>
<dbReference type="GO" id="GO:0005789">
    <property type="term" value="C:endoplasmic reticulum membrane"/>
    <property type="evidence" value="ECO:0007669"/>
    <property type="project" value="UniProtKB-SubCell"/>
</dbReference>
<dbReference type="GO" id="GO:0005525">
    <property type="term" value="F:GTP binding"/>
    <property type="evidence" value="ECO:0007669"/>
    <property type="project" value="UniProtKB-KW"/>
</dbReference>
<evidence type="ECO:0000313" key="13">
    <source>
        <dbReference type="Proteomes" id="UP000185904"/>
    </source>
</evidence>
<protein>
    <recommendedName>
        <fullName evidence="3">Signal recognition particle receptor subunit beta</fullName>
    </recommendedName>
</protein>
<dbReference type="EMBL" id="LVCJ01000008">
    <property type="protein sequence ID" value="OAL38660.1"/>
    <property type="molecule type" value="Genomic_DNA"/>
</dbReference>
<keyword evidence="10" id="KW-0675">Receptor</keyword>
<evidence type="ECO:0000256" key="10">
    <source>
        <dbReference type="ARBA" id="ARBA00023170"/>
    </source>
</evidence>
<accession>A0A178D8T9</accession>
<evidence type="ECO:0000256" key="1">
    <source>
        <dbReference type="ARBA" id="ARBA00004389"/>
    </source>
</evidence>
<keyword evidence="6" id="KW-0256">Endoplasmic reticulum</keyword>
<dbReference type="InterPro" id="IPR019009">
    <property type="entry name" value="SRP_receptor_beta_su"/>
</dbReference>
<evidence type="ECO:0000256" key="5">
    <source>
        <dbReference type="ARBA" id="ARBA00022741"/>
    </source>
</evidence>
<comment type="caution">
    <text evidence="12">The sequence shown here is derived from an EMBL/GenBank/DDBJ whole genome shotgun (WGS) entry which is preliminary data.</text>
</comment>
<dbReference type="RefSeq" id="XP_022503672.1">
    <property type="nucleotide sequence ID" value="XM_022640172.1"/>
</dbReference>
<comment type="similarity">
    <text evidence="2">Belongs to the SRP receptor beta subunit family.</text>
</comment>
<dbReference type="Pfam" id="PF09439">
    <property type="entry name" value="SRPRB"/>
    <property type="match status" value="1"/>
</dbReference>
<dbReference type="SUPFAM" id="SSF52540">
    <property type="entry name" value="P-loop containing nucleoside triphosphate hydrolases"/>
    <property type="match status" value="1"/>
</dbReference>
<proteinExistence type="inferred from homology"/>
<evidence type="ECO:0000256" key="3">
    <source>
        <dbReference type="ARBA" id="ARBA00020256"/>
    </source>
</evidence>
<gene>
    <name evidence="12" type="ORF">AYO20_01866</name>
</gene>